<dbReference type="Proteomes" id="UP000824469">
    <property type="component" value="Unassembled WGS sequence"/>
</dbReference>
<evidence type="ECO:0000313" key="4">
    <source>
        <dbReference type="EMBL" id="KAH9296691.1"/>
    </source>
</evidence>
<keyword evidence="5" id="KW-1185">Reference proteome</keyword>
<keyword evidence="1" id="KW-0175">Coiled coil</keyword>
<dbReference type="GO" id="GO:0010073">
    <property type="term" value="P:meristem maintenance"/>
    <property type="evidence" value="ECO:0007669"/>
    <property type="project" value="InterPro"/>
</dbReference>
<evidence type="ECO:0000313" key="5">
    <source>
        <dbReference type="Proteomes" id="UP000824469"/>
    </source>
</evidence>
<comment type="caution">
    <text evidence="4">The sequence shown here is derived from an EMBL/GenBank/DDBJ whole genome shotgun (WGS) entry which is preliminary data.</text>
</comment>
<gene>
    <name evidence="4" type="ORF">KI387_044271</name>
</gene>
<feature type="compositionally biased region" description="Low complexity" evidence="2">
    <location>
        <begin position="428"/>
        <end position="446"/>
    </location>
</feature>
<dbReference type="AlphaFoldDB" id="A0AA38C7Z1"/>
<feature type="domain" description="Aminotransferase-like plant mobile" evidence="3">
    <location>
        <begin position="14"/>
        <end position="120"/>
    </location>
</feature>
<proteinExistence type="predicted"/>
<sequence>MREVGLGGVQRYRAIDRDHSLMVALIERWDPATNVFHLPTGEMTITLEDVYHILRLPIEGEAVFQVDAETAMDNILQVFGDAATLLTYHNASIEYGDMYRAHRHETRLAMLMMIGITCFALPDSEGGRFPWALMGPRAVLAGWDVTYYRHLLEGLTVADIVWRPYRGHHPRRGARLQLRLIQYTFWIVGRRPGEYERIPLERVRRQMGLRQDEPPPFPQYWRDDVEAPLPAPQPLDPDWVAERPADDTVDDAGYTGAYMVWWAGQRATRIAQPAQPDLAAVTTERDQLRGQVQLLQGQLAAAQAQIGVLQGQLAQAQVQAQAPPPAVAQPQPQAQVQVVVHQPQAQVQAPPPAAQPQQAQVPPQPQAPPAAPAQAQGALVVGVRGPAPAPMVARERYMEARAEARYYQDILDGTGADYQPYAAHRAETSQSQRSQGGAATASGSVTGRRREVGQGPASRQAEGGGES</sequence>
<evidence type="ECO:0000259" key="3">
    <source>
        <dbReference type="Pfam" id="PF10536"/>
    </source>
</evidence>
<feature type="compositionally biased region" description="Low complexity" evidence="2">
    <location>
        <begin position="339"/>
        <end position="348"/>
    </location>
</feature>
<dbReference type="PANTHER" id="PTHR46033">
    <property type="entry name" value="PROTEIN MAIN-LIKE 2"/>
    <property type="match status" value="1"/>
</dbReference>
<feature type="region of interest" description="Disordered" evidence="2">
    <location>
        <begin position="421"/>
        <end position="467"/>
    </location>
</feature>
<dbReference type="InterPro" id="IPR044824">
    <property type="entry name" value="MAIN-like"/>
</dbReference>
<protein>
    <recommendedName>
        <fullName evidence="3">Aminotransferase-like plant mobile domain-containing protein</fullName>
    </recommendedName>
</protein>
<dbReference type="PANTHER" id="PTHR46033:SF80">
    <property type="entry name" value="PROTEIN MAIN-LIKE 2-LIKE"/>
    <property type="match status" value="1"/>
</dbReference>
<feature type="region of interest" description="Disordered" evidence="2">
    <location>
        <begin position="339"/>
        <end position="376"/>
    </location>
</feature>
<dbReference type="EMBL" id="JAHRHJ020000011">
    <property type="protein sequence ID" value="KAH9296691.1"/>
    <property type="molecule type" value="Genomic_DNA"/>
</dbReference>
<dbReference type="Pfam" id="PF10536">
    <property type="entry name" value="PMD"/>
    <property type="match status" value="1"/>
</dbReference>
<reference evidence="4 5" key="1">
    <citation type="journal article" date="2021" name="Nat. Plants">
        <title>The Taxus genome provides insights into paclitaxel biosynthesis.</title>
        <authorList>
            <person name="Xiong X."/>
            <person name="Gou J."/>
            <person name="Liao Q."/>
            <person name="Li Y."/>
            <person name="Zhou Q."/>
            <person name="Bi G."/>
            <person name="Li C."/>
            <person name="Du R."/>
            <person name="Wang X."/>
            <person name="Sun T."/>
            <person name="Guo L."/>
            <person name="Liang H."/>
            <person name="Lu P."/>
            <person name="Wu Y."/>
            <person name="Zhang Z."/>
            <person name="Ro D.K."/>
            <person name="Shang Y."/>
            <person name="Huang S."/>
            <person name="Yan J."/>
        </authorList>
    </citation>
    <scope>NUCLEOTIDE SEQUENCE [LARGE SCALE GENOMIC DNA]</scope>
    <source>
        <strain evidence="4">Ta-2019</strain>
    </source>
</reference>
<dbReference type="InterPro" id="IPR019557">
    <property type="entry name" value="AminoTfrase-like_pln_mobile"/>
</dbReference>
<name>A0AA38C7Z1_TAXCH</name>
<evidence type="ECO:0000256" key="1">
    <source>
        <dbReference type="SAM" id="Coils"/>
    </source>
</evidence>
<organism evidence="4 5">
    <name type="scientific">Taxus chinensis</name>
    <name type="common">Chinese yew</name>
    <name type="synonym">Taxus wallichiana var. chinensis</name>
    <dbReference type="NCBI Taxonomy" id="29808"/>
    <lineage>
        <taxon>Eukaryota</taxon>
        <taxon>Viridiplantae</taxon>
        <taxon>Streptophyta</taxon>
        <taxon>Embryophyta</taxon>
        <taxon>Tracheophyta</taxon>
        <taxon>Spermatophyta</taxon>
        <taxon>Pinopsida</taxon>
        <taxon>Pinidae</taxon>
        <taxon>Conifers II</taxon>
        <taxon>Cupressales</taxon>
        <taxon>Taxaceae</taxon>
        <taxon>Taxus</taxon>
    </lineage>
</organism>
<evidence type="ECO:0000256" key="2">
    <source>
        <dbReference type="SAM" id="MobiDB-lite"/>
    </source>
</evidence>
<feature type="coiled-coil region" evidence="1">
    <location>
        <begin position="278"/>
        <end position="319"/>
    </location>
</feature>
<feature type="compositionally biased region" description="Pro residues" evidence="2">
    <location>
        <begin position="362"/>
        <end position="371"/>
    </location>
</feature>
<accession>A0AA38C7Z1</accession>